<gene>
    <name evidence="1" type="ORF">SDC9_132392</name>
</gene>
<name>A0A645D7J5_9ZZZZ</name>
<organism evidence="1">
    <name type="scientific">bioreactor metagenome</name>
    <dbReference type="NCBI Taxonomy" id="1076179"/>
    <lineage>
        <taxon>unclassified sequences</taxon>
        <taxon>metagenomes</taxon>
        <taxon>ecological metagenomes</taxon>
    </lineage>
</organism>
<proteinExistence type="predicted"/>
<sequence>MSIAQHGSSHKCIGVSPATRWISVSPKAFREQTQLLRQAETGIPTEKRLEVIQSLQQTEWFSQDLRERATAVIKSFSTN</sequence>
<comment type="caution">
    <text evidence="1">The sequence shown here is derived from an EMBL/GenBank/DDBJ whole genome shotgun (WGS) entry which is preliminary data.</text>
</comment>
<protein>
    <submittedName>
        <fullName evidence="1">Uncharacterized protein</fullName>
    </submittedName>
</protein>
<accession>A0A645D7J5</accession>
<evidence type="ECO:0000313" key="1">
    <source>
        <dbReference type="EMBL" id="MPM85314.1"/>
    </source>
</evidence>
<reference evidence="1" key="1">
    <citation type="submission" date="2019-08" db="EMBL/GenBank/DDBJ databases">
        <authorList>
            <person name="Kucharzyk K."/>
            <person name="Murdoch R.W."/>
            <person name="Higgins S."/>
            <person name="Loffler F."/>
        </authorList>
    </citation>
    <scope>NUCLEOTIDE SEQUENCE</scope>
</reference>
<dbReference type="AlphaFoldDB" id="A0A645D7J5"/>
<dbReference type="EMBL" id="VSSQ01033653">
    <property type="protein sequence ID" value="MPM85314.1"/>
    <property type="molecule type" value="Genomic_DNA"/>
</dbReference>